<dbReference type="Pfam" id="PF14246">
    <property type="entry name" value="TetR_C_7"/>
    <property type="match status" value="1"/>
</dbReference>
<dbReference type="InterPro" id="IPR009057">
    <property type="entry name" value="Homeodomain-like_sf"/>
</dbReference>
<dbReference type="AlphaFoldDB" id="A0A1Y6CY76"/>
<dbReference type="PROSITE" id="PS50977">
    <property type="entry name" value="HTH_TETR_2"/>
    <property type="match status" value="1"/>
</dbReference>
<dbReference type="GO" id="GO:0000976">
    <property type="term" value="F:transcription cis-regulatory region binding"/>
    <property type="evidence" value="ECO:0007669"/>
    <property type="project" value="TreeGrafter"/>
</dbReference>
<dbReference type="Gene3D" id="1.10.357.10">
    <property type="entry name" value="Tetracycline Repressor, domain 2"/>
    <property type="match status" value="1"/>
</dbReference>
<dbReference type="Gene3D" id="1.10.10.60">
    <property type="entry name" value="Homeodomain-like"/>
    <property type="match status" value="1"/>
</dbReference>
<evidence type="ECO:0000256" key="2">
    <source>
        <dbReference type="PROSITE-ProRule" id="PRU00335"/>
    </source>
</evidence>
<reference evidence="4 5" key="1">
    <citation type="submission" date="2016-12" db="EMBL/GenBank/DDBJ databases">
        <authorList>
            <person name="Song W.-J."/>
            <person name="Kurnit D.M."/>
        </authorList>
    </citation>
    <scope>NUCLEOTIDE SEQUENCE [LARGE SCALE GENOMIC DNA]</scope>
    <source>
        <strain evidence="4 5">175</strain>
    </source>
</reference>
<keyword evidence="1 2" id="KW-0238">DNA-binding</keyword>
<accession>A0A1Y6CY76</accession>
<dbReference type="PANTHER" id="PTHR30055:SF146">
    <property type="entry name" value="HTH-TYPE TRANSCRIPTIONAL DUAL REGULATOR CECR"/>
    <property type="match status" value="1"/>
</dbReference>
<dbReference type="SUPFAM" id="SSF46689">
    <property type="entry name" value="Homeodomain-like"/>
    <property type="match status" value="1"/>
</dbReference>
<dbReference type="RefSeq" id="WP_085213207.1">
    <property type="nucleotide sequence ID" value="NZ_FXAM01000001.1"/>
</dbReference>
<dbReference type="STRING" id="1760988.SAMN02949497_2540"/>
<dbReference type="OrthoDB" id="8535430at2"/>
<proteinExistence type="predicted"/>
<evidence type="ECO:0000256" key="1">
    <source>
        <dbReference type="ARBA" id="ARBA00023125"/>
    </source>
</evidence>
<dbReference type="SUPFAM" id="SSF48498">
    <property type="entry name" value="Tetracyclin repressor-like, C-terminal domain"/>
    <property type="match status" value="1"/>
</dbReference>
<feature type="domain" description="HTH tetR-type" evidence="3">
    <location>
        <begin position="13"/>
        <end position="73"/>
    </location>
</feature>
<dbReference type="Pfam" id="PF00440">
    <property type="entry name" value="TetR_N"/>
    <property type="match status" value="1"/>
</dbReference>
<protein>
    <submittedName>
        <fullName evidence="4">Transcriptional regulator, TetR family</fullName>
    </submittedName>
</protein>
<evidence type="ECO:0000313" key="5">
    <source>
        <dbReference type="Proteomes" id="UP000192923"/>
    </source>
</evidence>
<dbReference type="GO" id="GO:0003700">
    <property type="term" value="F:DNA-binding transcription factor activity"/>
    <property type="evidence" value="ECO:0007669"/>
    <property type="project" value="TreeGrafter"/>
</dbReference>
<dbReference type="InterPro" id="IPR001647">
    <property type="entry name" value="HTH_TetR"/>
</dbReference>
<keyword evidence="5" id="KW-1185">Reference proteome</keyword>
<dbReference type="PRINTS" id="PR00455">
    <property type="entry name" value="HTHTETR"/>
</dbReference>
<feature type="DNA-binding region" description="H-T-H motif" evidence="2">
    <location>
        <begin position="36"/>
        <end position="55"/>
    </location>
</feature>
<dbReference type="EMBL" id="FXAM01000001">
    <property type="protein sequence ID" value="SMF95190.1"/>
    <property type="molecule type" value="Genomic_DNA"/>
</dbReference>
<organism evidence="4 5">
    <name type="scientific">Methylomagnum ishizawai</name>
    <dbReference type="NCBI Taxonomy" id="1760988"/>
    <lineage>
        <taxon>Bacteria</taxon>
        <taxon>Pseudomonadati</taxon>
        <taxon>Pseudomonadota</taxon>
        <taxon>Gammaproteobacteria</taxon>
        <taxon>Methylococcales</taxon>
        <taxon>Methylococcaceae</taxon>
        <taxon>Methylomagnum</taxon>
    </lineage>
</organism>
<evidence type="ECO:0000259" key="3">
    <source>
        <dbReference type="PROSITE" id="PS50977"/>
    </source>
</evidence>
<dbReference type="PANTHER" id="PTHR30055">
    <property type="entry name" value="HTH-TYPE TRANSCRIPTIONAL REGULATOR RUTR"/>
    <property type="match status" value="1"/>
</dbReference>
<dbReference type="Proteomes" id="UP000192923">
    <property type="component" value="Unassembled WGS sequence"/>
</dbReference>
<gene>
    <name evidence="4" type="ORF">SAMN02949497_2540</name>
</gene>
<dbReference type="InterPro" id="IPR050109">
    <property type="entry name" value="HTH-type_TetR-like_transc_reg"/>
</dbReference>
<sequence>MMCLGRPKKGEEARRREQLLEHAVRLFAEHGYSNLSLETIAREARVSLRTIYRQFGGKAELFGAVIRHFSDLFVATLPLDPAQAKPIEDILVDFAREYLFRLTRPEMIRLCTQMQGETRQFPCLAAEFYSQGPERTLRRLAQFFAVHQKTGRIAALDPDFLAGQFIGCLRGEWFHRLQYGLAATPGEAEIETRSRQAVDLFLRGCLTAAG</sequence>
<evidence type="ECO:0000313" key="4">
    <source>
        <dbReference type="EMBL" id="SMF95190.1"/>
    </source>
</evidence>
<dbReference type="InterPro" id="IPR036271">
    <property type="entry name" value="Tet_transcr_reg_TetR-rel_C_sf"/>
</dbReference>
<name>A0A1Y6CY76_9GAMM</name>
<dbReference type="InterPro" id="IPR039536">
    <property type="entry name" value="TetR_C_Proteobacteria"/>
</dbReference>